<dbReference type="PANTHER" id="PTHR10589">
    <property type="entry name" value="UBIQUITIN CARBOXYL-TERMINAL HYDROLASE"/>
    <property type="match status" value="1"/>
</dbReference>
<dbReference type="PROSITE" id="PS52048">
    <property type="entry name" value="UCH_DOMAIN"/>
    <property type="match status" value="1"/>
</dbReference>
<dbReference type="InterPro" id="IPR038765">
    <property type="entry name" value="Papain-like_cys_pep_sf"/>
</dbReference>
<proteinExistence type="inferred from homology"/>
<dbReference type="GO" id="GO:0004843">
    <property type="term" value="F:cysteine-type deubiquitinase activity"/>
    <property type="evidence" value="ECO:0007669"/>
    <property type="project" value="UniProtKB-EC"/>
</dbReference>
<evidence type="ECO:0000313" key="10">
    <source>
        <dbReference type="EMBL" id="PLN79349.1"/>
    </source>
</evidence>
<evidence type="ECO:0000256" key="6">
    <source>
        <dbReference type="ARBA" id="ARBA00022807"/>
    </source>
</evidence>
<dbReference type="Proteomes" id="UP000235023">
    <property type="component" value="Unassembled WGS sequence"/>
</dbReference>
<dbReference type="GO" id="GO:0005737">
    <property type="term" value="C:cytoplasm"/>
    <property type="evidence" value="ECO:0007669"/>
    <property type="project" value="TreeGrafter"/>
</dbReference>
<feature type="domain" description="UCH catalytic" evidence="9">
    <location>
        <begin position="14"/>
        <end position="251"/>
    </location>
</feature>
<keyword evidence="11" id="KW-1185">Reference proteome</keyword>
<dbReference type="PRINTS" id="PR00707">
    <property type="entry name" value="UBCTHYDRLASE"/>
</dbReference>
<evidence type="ECO:0000256" key="3">
    <source>
        <dbReference type="ARBA" id="ARBA00022670"/>
    </source>
</evidence>
<dbReference type="Gene3D" id="3.40.532.10">
    <property type="entry name" value="Peptidase C12, ubiquitin carboxyl-terminal hydrolase"/>
    <property type="match status" value="1"/>
</dbReference>
<accession>A0A2J5HQ16</accession>
<dbReference type="EC" id="3.4.19.12" evidence="8"/>
<dbReference type="OrthoDB" id="427186at2759"/>
<evidence type="ECO:0000259" key="9">
    <source>
        <dbReference type="PROSITE" id="PS52048"/>
    </source>
</evidence>
<dbReference type="GO" id="GO:0006511">
    <property type="term" value="P:ubiquitin-dependent protein catabolic process"/>
    <property type="evidence" value="ECO:0007669"/>
    <property type="project" value="UniProtKB-UniRule"/>
</dbReference>
<dbReference type="InterPro" id="IPR001578">
    <property type="entry name" value="Peptidase_C12_UCH"/>
</dbReference>
<comment type="catalytic activity">
    <reaction evidence="1 8">
        <text>Thiol-dependent hydrolysis of ester, thioester, amide, peptide and isopeptide bonds formed by the C-terminal Gly of ubiquitin (a 76-residue protein attached to proteins as an intracellular targeting signal).</text>
        <dbReference type="EC" id="3.4.19.12"/>
    </reaction>
</comment>
<dbReference type="InterPro" id="IPR036959">
    <property type="entry name" value="Peptidase_C12_UCH_sf"/>
</dbReference>
<name>A0A2J5HQ16_9EURO</name>
<keyword evidence="4 8" id="KW-0833">Ubl conjugation pathway</keyword>
<evidence type="ECO:0000256" key="8">
    <source>
        <dbReference type="RuleBase" id="RU361215"/>
    </source>
</evidence>
<dbReference type="EMBL" id="KZ559561">
    <property type="protein sequence ID" value="PLN79349.1"/>
    <property type="molecule type" value="Genomic_DNA"/>
</dbReference>
<evidence type="ECO:0000256" key="4">
    <source>
        <dbReference type="ARBA" id="ARBA00022786"/>
    </source>
</evidence>
<keyword evidence="3 8" id="KW-0645">Protease</keyword>
<dbReference type="Pfam" id="PF01088">
    <property type="entry name" value="Peptidase_C12"/>
    <property type="match status" value="1"/>
</dbReference>
<evidence type="ECO:0000256" key="7">
    <source>
        <dbReference type="PROSITE-ProRule" id="PRU01393"/>
    </source>
</evidence>
<keyword evidence="6 8" id="KW-0788">Thiol protease</keyword>
<keyword evidence="5 8" id="KW-0378">Hydrolase</keyword>
<evidence type="ECO:0000256" key="5">
    <source>
        <dbReference type="ARBA" id="ARBA00022801"/>
    </source>
</evidence>
<organism evidence="10 11">
    <name type="scientific">Aspergillus taichungensis</name>
    <dbReference type="NCBI Taxonomy" id="482145"/>
    <lineage>
        <taxon>Eukaryota</taxon>
        <taxon>Fungi</taxon>
        <taxon>Dikarya</taxon>
        <taxon>Ascomycota</taxon>
        <taxon>Pezizomycotina</taxon>
        <taxon>Eurotiomycetes</taxon>
        <taxon>Eurotiomycetidae</taxon>
        <taxon>Eurotiales</taxon>
        <taxon>Aspergillaceae</taxon>
        <taxon>Aspergillus</taxon>
        <taxon>Aspergillus subgen. Circumdati</taxon>
    </lineage>
</organism>
<dbReference type="PANTHER" id="PTHR10589:SF17">
    <property type="entry name" value="UBIQUITIN CARBOXYL-TERMINAL HYDROLASE"/>
    <property type="match status" value="1"/>
</dbReference>
<dbReference type="GO" id="GO:0016579">
    <property type="term" value="P:protein deubiquitination"/>
    <property type="evidence" value="ECO:0007669"/>
    <property type="project" value="TreeGrafter"/>
</dbReference>
<evidence type="ECO:0000256" key="2">
    <source>
        <dbReference type="ARBA" id="ARBA00009326"/>
    </source>
</evidence>
<dbReference type="SUPFAM" id="SSF54001">
    <property type="entry name" value="Cysteine proteinases"/>
    <property type="match status" value="1"/>
</dbReference>
<gene>
    <name evidence="10" type="ORF">BDW42DRAFT_201672</name>
</gene>
<comment type="similarity">
    <text evidence="2 7 8">Belongs to the peptidase C12 family.</text>
</comment>
<sequence>MSTPGVEYINGRKSFIPLENNPEIFTPLCQSLNISPALTFHDVLSLTDPDLLALIPRPVNALILCVDPPIYKPARESIAPTIPTYTSHGPTEPVFWARQTIGNACGLMALLHCVLNLPTKDSQLPGGYVAPESNLATFLHRAVDLPPPERAQLLYDSQFLEDAHMAAARRGVSHIPPSEEYTAHFVGFVRTVDGRVWELNGALNGPFLRGVLPRDGGDDLLSEEGLRLTVGDFVDAARGVQGGMSVVSIAEEA</sequence>
<comment type="caution">
    <text evidence="7">Lacks conserved residue(s) required for the propagation of feature annotation.</text>
</comment>
<evidence type="ECO:0000256" key="1">
    <source>
        <dbReference type="ARBA" id="ARBA00000707"/>
    </source>
</evidence>
<evidence type="ECO:0000313" key="11">
    <source>
        <dbReference type="Proteomes" id="UP000235023"/>
    </source>
</evidence>
<reference evidence="11" key="1">
    <citation type="submission" date="2017-12" db="EMBL/GenBank/DDBJ databases">
        <authorList>
            <consortium name="DOE Joint Genome Institute"/>
            <person name="Mondo S.J."/>
            <person name="Kjaerbolling I."/>
            <person name="Vesth T.C."/>
            <person name="Frisvad J.C."/>
            <person name="Nybo J.L."/>
            <person name="Theobald S."/>
            <person name="Kuo A."/>
            <person name="Bowyer P."/>
            <person name="Matsuda Y."/>
            <person name="Lyhne E.K."/>
            <person name="Kogle M.E."/>
            <person name="Clum A."/>
            <person name="Lipzen A."/>
            <person name="Salamov A."/>
            <person name="Ngan C.Y."/>
            <person name="Daum C."/>
            <person name="Chiniquy J."/>
            <person name="Barry K."/>
            <person name="LaButti K."/>
            <person name="Haridas S."/>
            <person name="Simmons B.A."/>
            <person name="Magnuson J.K."/>
            <person name="Mortensen U.H."/>
            <person name="Larsen T.O."/>
            <person name="Grigoriev I.V."/>
            <person name="Baker S.E."/>
            <person name="Andersen M.R."/>
            <person name="Nordberg H.P."/>
            <person name="Cantor M.N."/>
            <person name="Hua S.X."/>
        </authorList>
    </citation>
    <scope>NUCLEOTIDE SEQUENCE [LARGE SCALE GENOMIC DNA]</scope>
    <source>
        <strain evidence="11">IBT 19404</strain>
    </source>
</reference>
<dbReference type="AlphaFoldDB" id="A0A2J5HQ16"/>
<protein>
    <recommendedName>
        <fullName evidence="8">Ubiquitin carboxyl-terminal hydrolase</fullName>
        <ecNumber evidence="8">3.4.19.12</ecNumber>
    </recommendedName>
</protein>